<feature type="compositionally biased region" description="Polar residues" evidence="5">
    <location>
        <begin position="188"/>
        <end position="201"/>
    </location>
</feature>
<name>A0AAX1YDR2_STRSL</name>
<accession>A0AAX1YDR2</accession>
<keyword evidence="9" id="KW-0675">Receptor</keyword>
<dbReference type="InterPro" id="IPR026345">
    <property type="entry name" value="Adh_isopep-form_adh_dom"/>
</dbReference>
<reference evidence="9 10" key="1">
    <citation type="submission" date="2018-11" db="EMBL/GenBank/DDBJ databases">
        <title>Species Designations Belie Phenotypic and Genotypic Heterogeneity in Oral Streptococci.</title>
        <authorList>
            <person name="Velsko I."/>
        </authorList>
    </citation>
    <scope>NUCLEOTIDE SEQUENCE [LARGE SCALE GENOMIC DNA]</scope>
    <source>
        <strain evidence="9 10">BCC42</strain>
    </source>
</reference>
<organism evidence="9 10">
    <name type="scientific">Streptococcus salivarius</name>
    <dbReference type="NCBI Taxonomy" id="1304"/>
    <lineage>
        <taxon>Bacteria</taxon>
        <taxon>Bacillati</taxon>
        <taxon>Bacillota</taxon>
        <taxon>Bacilli</taxon>
        <taxon>Lactobacillales</taxon>
        <taxon>Streptococcaceae</taxon>
        <taxon>Streptococcus</taxon>
    </lineage>
</organism>
<dbReference type="NCBIfam" id="TIGR03786">
    <property type="entry name" value="strep_pil_rpt"/>
    <property type="match status" value="5"/>
</dbReference>
<feature type="compositionally biased region" description="Pro residues" evidence="5">
    <location>
        <begin position="3318"/>
        <end position="3341"/>
    </location>
</feature>
<feature type="region of interest" description="Disordered" evidence="5">
    <location>
        <begin position="627"/>
        <end position="659"/>
    </location>
</feature>
<dbReference type="EMBL" id="RJNF01000003">
    <property type="protein sequence ID" value="RSI59557.1"/>
    <property type="molecule type" value="Genomic_DNA"/>
</dbReference>
<gene>
    <name evidence="9" type="primary">bag</name>
    <name evidence="9" type="ORF">D8867_01810</name>
</gene>
<dbReference type="RefSeq" id="WP_125411833.1">
    <property type="nucleotide sequence ID" value="NZ_RJNF01000003.1"/>
</dbReference>
<feature type="compositionally biased region" description="Low complexity" evidence="5">
    <location>
        <begin position="256"/>
        <end position="271"/>
    </location>
</feature>
<evidence type="ECO:0000313" key="9">
    <source>
        <dbReference type="EMBL" id="RSI59557.1"/>
    </source>
</evidence>
<feature type="compositionally biased region" description="Low complexity" evidence="5">
    <location>
        <begin position="121"/>
        <end position="187"/>
    </location>
</feature>
<dbReference type="Gene3D" id="2.60.40.3050">
    <property type="match status" value="10"/>
</dbReference>
<feature type="region of interest" description="Disordered" evidence="5">
    <location>
        <begin position="228"/>
        <end position="291"/>
    </location>
</feature>
<keyword evidence="2" id="KW-0964">Secreted</keyword>
<feature type="compositionally biased region" description="Low complexity" evidence="5">
    <location>
        <begin position="202"/>
        <end position="216"/>
    </location>
</feature>
<feature type="domain" description="Gram-positive cocci surface proteins LPxTG" evidence="8">
    <location>
        <begin position="3411"/>
        <end position="3444"/>
    </location>
</feature>
<dbReference type="Pfam" id="PF04650">
    <property type="entry name" value="YSIRK_signal"/>
    <property type="match status" value="1"/>
</dbReference>
<dbReference type="InterPro" id="IPR019931">
    <property type="entry name" value="LPXTG_anchor"/>
</dbReference>
<dbReference type="NCBIfam" id="TIGR04228">
    <property type="entry name" value="isopep_sspB_C2"/>
    <property type="match status" value="6"/>
</dbReference>
<feature type="region of interest" description="Disordered" evidence="5">
    <location>
        <begin position="3311"/>
        <end position="3341"/>
    </location>
</feature>
<dbReference type="NCBIfam" id="TIGR01167">
    <property type="entry name" value="LPXTG_anchor"/>
    <property type="match status" value="1"/>
</dbReference>
<keyword evidence="4" id="KW-0572">Peptidoglycan-anchor</keyword>
<dbReference type="InterPro" id="IPR038174">
    <property type="entry name" value="Strep_pil_link_sf"/>
</dbReference>
<evidence type="ECO:0000259" key="8">
    <source>
        <dbReference type="PROSITE" id="PS50847"/>
    </source>
</evidence>
<keyword evidence="6" id="KW-1133">Transmembrane helix</keyword>
<proteinExistence type="predicted"/>
<dbReference type="NCBIfam" id="TIGR01168">
    <property type="entry name" value="YSIRK_signal"/>
    <property type="match status" value="1"/>
</dbReference>
<feature type="region of interest" description="Disordered" evidence="5">
    <location>
        <begin position="2966"/>
        <end position="2987"/>
    </location>
</feature>
<evidence type="ECO:0000256" key="6">
    <source>
        <dbReference type="SAM" id="Phobius"/>
    </source>
</evidence>
<sequence>MKDFFNRRQRFSLRKYSFGVASVLLGTALFAAHSAQADEVGTPTISAGNPGTSVAGESSSSLVNTTTTAPQSNPAASVTSPSASATSTSTVALVSPASEVASASTTETTSIATAPATTATAAATASSTPTAAGTTSVGSATSSSTGATSTSAVTPTAVQPTVAQPVAPTTQPTATTQPVSAPTATQPVASTQPTSASVAQPATTTLTTSTPSPTSAANTAALTTMLTANPMSAAGTATEVRSRSSRRRRSLDNPESTSHTTGAATATPTMSDPNGATITNRPLVVPTPKDPNDHITAGINYQLNPNTSQYTYLVTDLMGFNKAYNTKYYYRMSKPYDNSTNVTIELVDGATNTVKETKQINGAGTVNLGQATLAPISGAKQAYIEFRFENIVDADKTNRPALRATWKYNGSATDFDGQRSAIQIYDVVNPANEGTTITDPQYYIPRLTHKTTYYKVVDKNASTYDMNRLVGKFVQDTNGNYIKNSSTAGDYKLVNKDGTPDVGTQSYRETGNEESLGSFTLTAMEGQDFHASALRAFEGYSLYQTADPRSLVDVLKKPYQVGQRWFDVANAEGAVKRIKEVVKEDGTVRIEMWAIKSDSLNKIAKDVNTDGYVKVYETVIRPGSNNKIDHPEDLGKNPTIDDAGWNRDNNTPSYPGLKPEYRDKLVKGQPFAIFSDKQNTNYKGDLEFARGSGADFIYKRPDGTFYRMSWAGNVAQNNVEVKENPVSATEAAQYSPRYSSAGEFYVNRGSSDTSYTINGVPVASGNIFRLENKLSPSYETVYYYVKNEPIDIELKLKKVLKSLNTTVQPELKKGAFSFNITNVAADPANPLEKDGPAINATVTNKEDGSIPFTQKITQADGAEKEVSLIQLDKVGIYKYRITEVAGSDTEVDYDEMSVTATVTVTEKKDASGNYLGEYEYTVTYTSEKGQDDKGKETGTNVSATNPKEKTGTDTEFNNFVVAPVNVEFDFTKKLSGRNLKANEFTFNLLNEAGAVVGTAKNDLNGNIKFTGIKYKVSDLGTNSAGKRNDSKTFNYTVKEVVPTTAEAGMSYDQMEAKVAVTVTKTGHTLTTATTYSSVNGIDANGNPTTGVDKEFNNTFTPNPVKVNLEFDKSLSNGTLNAGDFSFKLTGDGNVNETVTNKANGKINFSTLSFDKAGVYNYTVKEVAGTNTDVDYDAMTINVKVTVTKDANTGLLSASTVMTSSGGEATDANDRVFNNFVVPPVPVNVNFTKALAGRTLVAGEFTFEMKDENGVVVATGTNDEHGVVTFNQLPEVKNAQVGKVIKYKVTEKVPANKEFGVTYDNMVAEVSVTVSKNADHTLKATVTYPGGDTEFNNTVTPPTTPDFQPEKFIVNKEKFDITGNKLMDDDNELTNEYTETNADPYVDKTNNNEPENLNTKTVKKGDEIVYQVWLDTTKLKASDNIQAVGITDKYEADKLKINAADIKAYDSVTGTDVTSKFVITVNNGEITATSKDEFIKDKVIDTTKFEFGRYYKFDIPATVKTTTPDGVDIENTANQIVHQYDPTKRDITKPEKPTQKRVVNLPISLPLNFTKRLDGRQLQANEFTFELRKDGVKVADAQNDAPNANGVAKINFKALQFTHADLGKTYTYTVNEVAGSDATVTYDTMVATITVTIQKDGTAKAIVAHLDQDAPDKEFNNTVKPPEEPKFNPEKYVVSKEKFDITGDKLLDDDSELADKYGDTKVNPYADGTANNEPENLNTKTVKPGSKLVYQVWLDTKQFSATNTENIQTVGITDNYDEAKLNVNSIKVYDSVTGADVTSKFDIANTGGVITATLKAGFTKSLGDANNTQIIDTTKFAFGRYYKFDIVTTVKTDAPAGKDIENTAGQIVHYYNPRTNKVEKPEKPTQKRVNSVPVPLELKFTKALAGRQLKANEFEFVLEKDGVEVERVKNDAAGKINFKKLEFGNDDLGKTYNYTVHEVTGSDATVTYDTMVATVRVSISHDGTAKAIVKNVVDAPDKEFNNKVKPPEEPKFNPEKYVVSTEKFDITGDKLVDDDSELADKYGDTNANPYADGTANNEPENLNTKTVKPGSKLVYQVWLDTTQFSATNTENIQTVGITDNYDEAKLDVNSIKVYDSVTGADVTSKFDIANTGGVITATLKAGFTKSLGDANNTQIIDTTKFAFGRYYKFDIVTTVKTDAPAGKDIENTAGQIVHYYNPRTNTVEKPNKPTEKRVNSVPVPLELNFTKKLDGRQLKANEFTFVLKKDGVEVERAKNDAPDATTGIAKINFTKLEFGKDDIGKTYNYTVEEVKGTDSTVSYDGMVATVRVSISHDGTAKAIVKNVVDAPDKEFDNRVTPPEEPKFNPEKYVVRDKDFDLTGKKLLDDDSELADKYSDTKINPYADKSNNNEKVTVRNDKGELEEVFENLNTQPVKRGQKFYYQVWLDTTQFSANNKENIQTVGITDNYDESKLIVTKNTIKVYDGETGADVTSKFDVAVTNGIITANLKSGFTKSLGDANNTQVIDTTKFEFGRYYKVVIPATVSQDAYDGSEIENTATQTVHYYNPRTHTVETPDKPTQKRVNNIPTAIQLIFGKTLNGRKLQADEFSFVLKDKETNKILEKAKNDADGKVTFKTINYSKADIGQTFNYIVEEEKGDKPGVTYDDMKVNVTVQVIQPSSGDQLSTVISYATEGGDAFTADDTVFDNNVTPNFKPEKYVVSKEKFDLKGTKLLDDDAPNGKVEAENLNHHTLTRGQKFYYQVWLDTREFTAESNIQSVGITDDYDEAKLDIDESAIKVYDGETDVTDKFKISIKNGVIYATSKPSLTKPISATDSTPVIDTTKFAFGRYYKFDIPATVKNIKDNDGVEFSNTANEIVHQYNPYNKQVTTPKKPTQTRDNNVPVPLEFNYTKKLEGRELTAGEFSFLLKDQDGKVLQTVSNDKDGHIKFEQLLFSKADLGKTFTYTVEEVNDNKPGISYDAMKATVTVQVTKDGKILKTVVNHASAGGNATDANDKEFNNKVVPPEKPKFQPEKYVVNQEKFDITGDKLVDDDKELADKYADTNANPYVDKTDNNEKENLNTKTVKRGDKLVYQVWLDTTKFDANNKDYIQTVGITDNYDEKKLNVNQPDIKAYDGKTGKDVTAMFDIKVENGVITANLKDGFTKSLGDKDNTQIIDTTKFAFGRYYKFDIPAIVKDSKNEKGEFDVPSGSDIENTAGQTVHYYDPTVKKVVKTPEKPTEKRVVNISASVTFEFTKKLEGRDLKAGEFSFVLKDRKGKVIETVSNDVDGKIKFSALEYKHGEEGIHFYTVEEVKGNDTTVTYDKMVAKVTVLVAKGGNVMTVTSKLPEDTEFNNIVTPPTPPTPVVPPVTPPTPPTPVVPPVTPPTPPTPVVPPVTPPTPPTPVVPPVTPPTPPTPPTPVVPPVTPPTPPTPVVPPVTPPTSPEVSREQGLPKTGENKSVVAMAFGGLLAAAGLGLAGKRKKED</sequence>
<dbReference type="PROSITE" id="PS50847">
    <property type="entry name" value="GRAM_POS_ANCHORING"/>
    <property type="match status" value="1"/>
</dbReference>
<dbReference type="PANTHER" id="PTHR13361:SF1">
    <property type="entry name" value="WW DOMAIN-BINDING PROTEIN 11"/>
    <property type="match status" value="1"/>
</dbReference>
<dbReference type="InterPro" id="IPR022464">
    <property type="entry name" value="Strep_pil_isopept_link"/>
</dbReference>
<evidence type="ECO:0000256" key="7">
    <source>
        <dbReference type="SAM" id="SignalP"/>
    </source>
</evidence>
<feature type="compositionally biased region" description="Low complexity" evidence="5">
    <location>
        <begin position="74"/>
        <end position="85"/>
    </location>
</feature>
<feature type="compositionally biased region" description="Basic and acidic residues" evidence="5">
    <location>
        <begin position="2973"/>
        <end position="2987"/>
    </location>
</feature>
<feature type="signal peptide" evidence="7">
    <location>
        <begin position="1"/>
        <end position="37"/>
    </location>
</feature>
<evidence type="ECO:0000256" key="4">
    <source>
        <dbReference type="ARBA" id="ARBA00023088"/>
    </source>
</evidence>
<feature type="region of interest" description="Disordered" evidence="5">
    <location>
        <begin position="121"/>
        <end position="216"/>
    </location>
</feature>
<feature type="transmembrane region" description="Helical" evidence="6">
    <location>
        <begin position="3420"/>
        <end position="3438"/>
    </location>
</feature>
<dbReference type="Pfam" id="PF17998">
    <property type="entry name" value="AgI_II_C2"/>
    <property type="match status" value="6"/>
</dbReference>
<feature type="region of interest" description="Disordered" evidence="5">
    <location>
        <begin position="928"/>
        <end position="950"/>
    </location>
</feature>
<protein>
    <submittedName>
        <fullName evidence="9">IgA FC receptor</fullName>
    </submittedName>
</protein>
<keyword evidence="6" id="KW-0812">Transmembrane</keyword>
<dbReference type="Pfam" id="PF12892">
    <property type="entry name" value="FctA"/>
    <property type="match status" value="10"/>
</dbReference>
<keyword evidence="6" id="KW-0472">Membrane</keyword>
<feature type="region of interest" description="Disordered" evidence="5">
    <location>
        <begin position="41"/>
        <end position="85"/>
    </location>
</feature>
<evidence type="ECO:0000256" key="2">
    <source>
        <dbReference type="ARBA" id="ARBA00022525"/>
    </source>
</evidence>
<feature type="region of interest" description="Disordered" evidence="5">
    <location>
        <begin position="3363"/>
        <end position="3418"/>
    </location>
</feature>
<dbReference type="Gene3D" id="2.60.40.740">
    <property type="match status" value="6"/>
</dbReference>
<keyword evidence="1" id="KW-0134">Cell wall</keyword>
<comment type="caution">
    <text evidence="9">The sequence shown here is derived from an EMBL/GenBank/DDBJ whole genome shotgun (WGS) entry which is preliminary data.</text>
</comment>
<evidence type="ECO:0000256" key="3">
    <source>
        <dbReference type="ARBA" id="ARBA00022729"/>
    </source>
</evidence>
<keyword evidence="3 7" id="KW-0732">Signal</keyword>
<evidence type="ECO:0000256" key="5">
    <source>
        <dbReference type="SAM" id="MobiDB-lite"/>
    </source>
</evidence>
<feature type="compositionally biased region" description="Polar residues" evidence="5">
    <location>
        <begin position="43"/>
        <end position="73"/>
    </location>
</feature>
<dbReference type="Pfam" id="PF00746">
    <property type="entry name" value="Gram_pos_anchor"/>
    <property type="match status" value="1"/>
</dbReference>
<dbReference type="Proteomes" id="UP000273998">
    <property type="component" value="Unassembled WGS sequence"/>
</dbReference>
<dbReference type="InterPro" id="IPR005877">
    <property type="entry name" value="YSIRK_signal_dom"/>
</dbReference>
<feature type="chain" id="PRO_5044016091" evidence="7">
    <location>
        <begin position="38"/>
        <end position="3444"/>
    </location>
</feature>
<evidence type="ECO:0000256" key="1">
    <source>
        <dbReference type="ARBA" id="ARBA00022512"/>
    </source>
</evidence>
<dbReference type="PANTHER" id="PTHR13361">
    <property type="entry name" value="WW DOMAIN-BINDING PROTEIN 11"/>
    <property type="match status" value="1"/>
</dbReference>
<feature type="compositionally biased region" description="Pro residues" evidence="5">
    <location>
        <begin position="3363"/>
        <end position="3402"/>
    </location>
</feature>
<evidence type="ECO:0000313" key="10">
    <source>
        <dbReference type="Proteomes" id="UP000273998"/>
    </source>
</evidence>